<proteinExistence type="inferred from homology"/>
<name>A0ABW0ZSG2_9ACTN</name>
<comment type="similarity">
    <text evidence="1">Belongs to the ATP-dependent AMP-binding enzyme family.</text>
</comment>
<accession>A0ABW0ZSG2</accession>
<evidence type="ECO:0000259" key="5">
    <source>
        <dbReference type="Pfam" id="PF13193"/>
    </source>
</evidence>
<evidence type="ECO:0000256" key="1">
    <source>
        <dbReference type="ARBA" id="ARBA00006432"/>
    </source>
</evidence>
<dbReference type="PANTHER" id="PTHR43201:SF5">
    <property type="entry name" value="MEDIUM-CHAIN ACYL-COA LIGASE ACSF2, MITOCHONDRIAL"/>
    <property type="match status" value="1"/>
</dbReference>
<protein>
    <submittedName>
        <fullName evidence="6">Class I adenylate-forming enzyme family protein</fullName>
    </submittedName>
</protein>
<dbReference type="Pfam" id="PF00501">
    <property type="entry name" value="AMP-binding"/>
    <property type="match status" value="1"/>
</dbReference>
<keyword evidence="7" id="KW-1185">Reference proteome</keyword>
<feature type="compositionally biased region" description="Basic and acidic residues" evidence="3">
    <location>
        <begin position="518"/>
        <end position="539"/>
    </location>
</feature>
<dbReference type="InterPro" id="IPR025110">
    <property type="entry name" value="AMP-bd_C"/>
</dbReference>
<dbReference type="PANTHER" id="PTHR43201">
    <property type="entry name" value="ACYL-COA SYNTHETASE"/>
    <property type="match status" value="1"/>
</dbReference>
<dbReference type="EMBL" id="JBHSON010000009">
    <property type="protein sequence ID" value="MFC5745612.1"/>
    <property type="molecule type" value="Genomic_DNA"/>
</dbReference>
<evidence type="ECO:0000256" key="2">
    <source>
        <dbReference type="ARBA" id="ARBA00022598"/>
    </source>
</evidence>
<keyword evidence="2" id="KW-0436">Ligase</keyword>
<comment type="caution">
    <text evidence="6">The sequence shown here is derived from an EMBL/GenBank/DDBJ whole genome shotgun (WGS) entry which is preliminary data.</text>
</comment>
<dbReference type="Proteomes" id="UP001596074">
    <property type="component" value="Unassembled WGS sequence"/>
</dbReference>
<feature type="domain" description="AMP-binding enzyme C-terminal" evidence="5">
    <location>
        <begin position="435"/>
        <end position="509"/>
    </location>
</feature>
<dbReference type="Gene3D" id="3.30.300.30">
    <property type="match status" value="1"/>
</dbReference>
<dbReference type="Gene3D" id="3.40.50.12780">
    <property type="entry name" value="N-terminal domain of ligase-like"/>
    <property type="match status" value="1"/>
</dbReference>
<feature type="region of interest" description="Disordered" evidence="3">
    <location>
        <begin position="512"/>
        <end position="539"/>
    </location>
</feature>
<evidence type="ECO:0000313" key="6">
    <source>
        <dbReference type="EMBL" id="MFC5745612.1"/>
    </source>
</evidence>
<evidence type="ECO:0000259" key="4">
    <source>
        <dbReference type="Pfam" id="PF00501"/>
    </source>
</evidence>
<dbReference type="InterPro" id="IPR045851">
    <property type="entry name" value="AMP-bd_C_sf"/>
</dbReference>
<dbReference type="RefSeq" id="WP_378281237.1">
    <property type="nucleotide sequence ID" value="NZ_JBHSON010000009.1"/>
</dbReference>
<dbReference type="InterPro" id="IPR020845">
    <property type="entry name" value="AMP-binding_CS"/>
</dbReference>
<sequence length="539" mass="57140">MSVAESQRPGTESGGPQRVGLLAETVGEALRRQARDHGHRPAVLWEAGEVVRRLTYTELEARAQAVAHLLGGAGLVVEDRVAVWGANCVEWVLLEYACALRGLVLVPLNTAWTDEETAAALDLAEPSMVFTGADGRGAPLRERAERLAGTCPVRPLAGLLECPEASPTRVTVGPDAPFLMQFTSGTTGRAKGALLSHRSVLNAAHLRERRDPASGGVCLNSVPYHHIGGSLYVVLGALTGGGAFVVVDRFDADQTVRLLPLAGVTHLGGVPIMIERVLDRPGLAAAAGSVTTVALGGADISPRLIDRVRDELGATVLTTYGQSECPIITCSTPGDDPVALATTAGRPVEATEVRIIDPRTGGVAGPGETGEILVRSPLVMRGYHRAPQRTAEVLTGDGFLHTGDLGRLDADGNLTIRGRIREVIIRGGENIYPAEVEAALARHPAVTACAVVGVTDPSWGEVVGASVITAGQAVQAAELETFLAERIAHFKVPRRWRFVEELPMTAAGKIRRVQVKQEMNDQDPHDPDTPRDTAERRAR</sequence>
<evidence type="ECO:0000256" key="3">
    <source>
        <dbReference type="SAM" id="MobiDB-lite"/>
    </source>
</evidence>
<dbReference type="InterPro" id="IPR000873">
    <property type="entry name" value="AMP-dep_synth/lig_dom"/>
</dbReference>
<reference evidence="7" key="1">
    <citation type="journal article" date="2019" name="Int. J. Syst. Evol. Microbiol.">
        <title>The Global Catalogue of Microorganisms (GCM) 10K type strain sequencing project: providing services to taxonomists for standard genome sequencing and annotation.</title>
        <authorList>
            <consortium name="The Broad Institute Genomics Platform"/>
            <consortium name="The Broad Institute Genome Sequencing Center for Infectious Disease"/>
            <person name="Wu L."/>
            <person name="Ma J."/>
        </authorList>
    </citation>
    <scope>NUCLEOTIDE SEQUENCE [LARGE SCALE GENOMIC DNA]</scope>
    <source>
        <strain evidence="7">KCTC 42087</strain>
    </source>
</reference>
<dbReference type="SUPFAM" id="SSF56801">
    <property type="entry name" value="Acetyl-CoA synthetase-like"/>
    <property type="match status" value="1"/>
</dbReference>
<dbReference type="PROSITE" id="PS00455">
    <property type="entry name" value="AMP_BINDING"/>
    <property type="match status" value="1"/>
</dbReference>
<feature type="domain" description="AMP-dependent synthetase/ligase" evidence="4">
    <location>
        <begin position="30"/>
        <end position="384"/>
    </location>
</feature>
<dbReference type="InterPro" id="IPR042099">
    <property type="entry name" value="ANL_N_sf"/>
</dbReference>
<evidence type="ECO:0000313" key="7">
    <source>
        <dbReference type="Proteomes" id="UP001596074"/>
    </source>
</evidence>
<dbReference type="Pfam" id="PF13193">
    <property type="entry name" value="AMP-binding_C"/>
    <property type="match status" value="1"/>
</dbReference>
<gene>
    <name evidence="6" type="ORF">ACFPZN_08340</name>
</gene>
<organism evidence="6 7">
    <name type="scientific">Actinomadura rugatobispora</name>
    <dbReference type="NCBI Taxonomy" id="1994"/>
    <lineage>
        <taxon>Bacteria</taxon>
        <taxon>Bacillati</taxon>
        <taxon>Actinomycetota</taxon>
        <taxon>Actinomycetes</taxon>
        <taxon>Streptosporangiales</taxon>
        <taxon>Thermomonosporaceae</taxon>
        <taxon>Actinomadura</taxon>
    </lineage>
</organism>